<accession>A0ABT1SKT5</accession>
<evidence type="ECO:0000256" key="9">
    <source>
        <dbReference type="SAM" id="Phobius"/>
    </source>
</evidence>
<evidence type="ECO:0000256" key="5">
    <source>
        <dbReference type="ARBA" id="ARBA00022692"/>
    </source>
</evidence>
<dbReference type="Pfam" id="PF00860">
    <property type="entry name" value="Xan_ur_permease"/>
    <property type="match status" value="1"/>
</dbReference>
<name>A0ABT1SKT5_9FIRM</name>
<dbReference type="InterPro" id="IPR026033">
    <property type="entry name" value="Azg-like_bact_archaea"/>
</dbReference>
<comment type="caution">
    <text evidence="10">The sequence shown here is derived from an EMBL/GenBank/DDBJ whole genome shotgun (WGS) entry which is preliminary data.</text>
</comment>
<keyword evidence="6 8" id="KW-1133">Transmembrane helix</keyword>
<dbReference type="PANTHER" id="PTHR43337:SF1">
    <property type="entry name" value="XANTHINE_URACIL PERMEASE C887.17-RELATED"/>
    <property type="match status" value="1"/>
</dbReference>
<keyword evidence="4 8" id="KW-1003">Cell membrane</keyword>
<evidence type="ECO:0000256" key="7">
    <source>
        <dbReference type="ARBA" id="ARBA00023136"/>
    </source>
</evidence>
<evidence type="ECO:0000256" key="8">
    <source>
        <dbReference type="PIRNR" id="PIRNR005353"/>
    </source>
</evidence>
<evidence type="ECO:0000313" key="11">
    <source>
        <dbReference type="Proteomes" id="UP001524435"/>
    </source>
</evidence>
<feature type="transmembrane region" description="Helical" evidence="9">
    <location>
        <begin position="378"/>
        <end position="411"/>
    </location>
</feature>
<proteinExistence type="inferred from homology"/>
<evidence type="ECO:0000256" key="3">
    <source>
        <dbReference type="ARBA" id="ARBA00022448"/>
    </source>
</evidence>
<feature type="transmembrane region" description="Helical" evidence="9">
    <location>
        <begin position="423"/>
        <end position="439"/>
    </location>
</feature>
<feature type="transmembrane region" description="Helical" evidence="9">
    <location>
        <begin position="333"/>
        <end position="366"/>
    </location>
</feature>
<dbReference type="Proteomes" id="UP001524435">
    <property type="component" value="Unassembled WGS sequence"/>
</dbReference>
<dbReference type="PIRSF" id="PIRSF005353">
    <property type="entry name" value="PbuG"/>
    <property type="match status" value="1"/>
</dbReference>
<sequence length="440" mass="45741">MLEKLFHLKEKNTTVKTEIIAGLTTFLAMAYILGVNPGMLAQTGMDLHSVFMATAVSAAFASILMGLIANYPVALAAGMGVNALFTFNVCLVGGFSWQAALAAVFVSGVIFVIISVTGIRKVIINAIPKQLKLAIGAGIGFFIAFVGLKNAGIIIANESTFVGIGSFKEPTVLLAIFGILITVALLAKKVPAAVFIGMVITALIGLICGFAGVEGMPTIDGVITTDFSMNTVGGFMDGFGELFADPGQAFIIIFSFLFVDFFDTAGTLVAVANRVGLVNEKGELDNVERALLADAIGTVAGAALGTSTVTSFVESTSGVEVGGRTGLTAVTTGIMFLLSIFISPIILSLATNAVTAPALVVVGILMAQQLGGIDWDDFVFATAGFITVIAMILTYSISNGIALGFIAYTVAMLASGKAKEVNWIVWVLVIIFIAYFGFLI</sequence>
<feature type="transmembrane region" description="Helical" evidence="9">
    <location>
        <begin position="194"/>
        <end position="213"/>
    </location>
</feature>
<dbReference type="RefSeq" id="WP_256197767.1">
    <property type="nucleotide sequence ID" value="NZ_DBEZUI010000150.1"/>
</dbReference>
<feature type="transmembrane region" description="Helical" evidence="9">
    <location>
        <begin position="131"/>
        <end position="151"/>
    </location>
</feature>
<organism evidence="10 11">
    <name type="scientific">Massilicoli timonensis</name>
    <dbReference type="NCBI Taxonomy" id="2015901"/>
    <lineage>
        <taxon>Bacteria</taxon>
        <taxon>Bacillati</taxon>
        <taxon>Bacillota</taxon>
        <taxon>Erysipelotrichia</taxon>
        <taxon>Erysipelotrichales</taxon>
        <taxon>Erysipelotrichaceae</taxon>
        <taxon>Massilicoli</taxon>
    </lineage>
</organism>
<dbReference type="PANTHER" id="PTHR43337">
    <property type="entry name" value="XANTHINE/URACIL PERMEASE C887.17-RELATED"/>
    <property type="match status" value="1"/>
</dbReference>
<evidence type="ECO:0000256" key="2">
    <source>
        <dbReference type="ARBA" id="ARBA00005697"/>
    </source>
</evidence>
<keyword evidence="7 8" id="KW-0472">Membrane</keyword>
<gene>
    <name evidence="10" type="ORF">NE663_06115</name>
</gene>
<evidence type="ECO:0000256" key="4">
    <source>
        <dbReference type="ARBA" id="ARBA00022475"/>
    </source>
</evidence>
<feature type="transmembrane region" description="Helical" evidence="9">
    <location>
        <begin position="101"/>
        <end position="119"/>
    </location>
</feature>
<comment type="similarity">
    <text evidence="2 8">Belongs to the nucleobase:cation symporter-2 (NCS2) (TC 2.A.40) family. Azg-like subfamily.</text>
</comment>
<keyword evidence="5 8" id="KW-0812">Transmembrane</keyword>
<comment type="subcellular location">
    <subcellularLocation>
        <location evidence="1 8">Cell membrane</location>
        <topology evidence="1 8">Multi-pass membrane protein</topology>
    </subcellularLocation>
</comment>
<dbReference type="InterPro" id="IPR045018">
    <property type="entry name" value="Azg-like"/>
</dbReference>
<feature type="transmembrane region" description="Helical" evidence="9">
    <location>
        <begin position="171"/>
        <end position="187"/>
    </location>
</feature>
<reference evidence="10 11" key="1">
    <citation type="submission" date="2022-06" db="EMBL/GenBank/DDBJ databases">
        <title>Isolation of gut microbiota from human fecal samples.</title>
        <authorList>
            <person name="Pamer E.G."/>
            <person name="Barat B."/>
            <person name="Waligurski E."/>
            <person name="Medina S."/>
            <person name="Paddock L."/>
            <person name="Mostad J."/>
        </authorList>
    </citation>
    <scope>NUCLEOTIDE SEQUENCE [LARGE SCALE GENOMIC DNA]</scope>
    <source>
        <strain evidence="10 11">DFI.6.1</strain>
    </source>
</reference>
<feature type="transmembrane region" description="Helical" evidence="9">
    <location>
        <begin position="249"/>
        <end position="271"/>
    </location>
</feature>
<feature type="transmembrane region" description="Helical" evidence="9">
    <location>
        <begin position="20"/>
        <end position="41"/>
    </location>
</feature>
<evidence type="ECO:0000313" key="10">
    <source>
        <dbReference type="EMBL" id="MCQ5121835.1"/>
    </source>
</evidence>
<keyword evidence="3 8" id="KW-0813">Transport</keyword>
<feature type="transmembrane region" description="Helical" evidence="9">
    <location>
        <begin position="291"/>
        <end position="313"/>
    </location>
</feature>
<dbReference type="InterPro" id="IPR006043">
    <property type="entry name" value="NCS2"/>
</dbReference>
<keyword evidence="11" id="KW-1185">Reference proteome</keyword>
<dbReference type="EMBL" id="JANGCH010000007">
    <property type="protein sequence ID" value="MCQ5121835.1"/>
    <property type="molecule type" value="Genomic_DNA"/>
</dbReference>
<protein>
    <submittedName>
        <fullName evidence="10">NCS2 family permease</fullName>
    </submittedName>
</protein>
<evidence type="ECO:0000256" key="6">
    <source>
        <dbReference type="ARBA" id="ARBA00022989"/>
    </source>
</evidence>
<feature type="transmembrane region" description="Helical" evidence="9">
    <location>
        <begin position="75"/>
        <end position="95"/>
    </location>
</feature>
<feature type="transmembrane region" description="Helical" evidence="9">
    <location>
        <begin position="47"/>
        <end position="68"/>
    </location>
</feature>
<evidence type="ECO:0000256" key="1">
    <source>
        <dbReference type="ARBA" id="ARBA00004651"/>
    </source>
</evidence>